<dbReference type="EMBL" id="BAABKQ010000002">
    <property type="protein sequence ID" value="GAA4825612.1"/>
    <property type="molecule type" value="Genomic_DNA"/>
</dbReference>
<proteinExistence type="predicted"/>
<sequence length="94" mass="10333">MRQNFPGLAAWTLLLLGIAAGGVWLVMLGRPDGAAAWPWGTAAIVGLAAGGALMVAIRYRWHNDPLEPETTDEEAAVYRRRRRRHDDNDDPTPV</sequence>
<dbReference type="Proteomes" id="UP001500839">
    <property type="component" value="Unassembled WGS sequence"/>
</dbReference>
<keyword evidence="2" id="KW-0812">Transmembrane</keyword>
<protein>
    <recommendedName>
        <fullName evidence="5">DUF2530 domain-containing protein</fullName>
    </recommendedName>
</protein>
<accession>A0ABP9D5Y8</accession>
<gene>
    <name evidence="3" type="ORF">GCM10023353_38430</name>
</gene>
<comment type="caution">
    <text evidence="3">The sequence shown here is derived from an EMBL/GenBank/DDBJ whole genome shotgun (WGS) entry which is preliminary data.</text>
</comment>
<feature type="region of interest" description="Disordered" evidence="1">
    <location>
        <begin position="66"/>
        <end position="94"/>
    </location>
</feature>
<evidence type="ECO:0008006" key="5">
    <source>
        <dbReference type="Google" id="ProtNLM"/>
    </source>
</evidence>
<evidence type="ECO:0000256" key="2">
    <source>
        <dbReference type="SAM" id="Phobius"/>
    </source>
</evidence>
<evidence type="ECO:0000256" key="1">
    <source>
        <dbReference type="SAM" id="MobiDB-lite"/>
    </source>
</evidence>
<dbReference type="RefSeq" id="WP_182360572.1">
    <property type="nucleotide sequence ID" value="NZ_BAABKQ010000002.1"/>
</dbReference>
<keyword evidence="2" id="KW-0472">Membrane</keyword>
<evidence type="ECO:0000313" key="4">
    <source>
        <dbReference type="Proteomes" id="UP001500839"/>
    </source>
</evidence>
<organism evidence="3 4">
    <name type="scientific">Tomitella cavernea</name>
    <dbReference type="NCBI Taxonomy" id="1387982"/>
    <lineage>
        <taxon>Bacteria</taxon>
        <taxon>Bacillati</taxon>
        <taxon>Actinomycetota</taxon>
        <taxon>Actinomycetes</taxon>
        <taxon>Mycobacteriales</taxon>
        <taxon>Tomitella</taxon>
    </lineage>
</organism>
<name>A0ABP9D5Y8_9ACTN</name>
<keyword evidence="2" id="KW-1133">Transmembrane helix</keyword>
<feature type="transmembrane region" description="Helical" evidence="2">
    <location>
        <begin position="37"/>
        <end position="57"/>
    </location>
</feature>
<feature type="compositionally biased region" description="Acidic residues" evidence="1">
    <location>
        <begin position="66"/>
        <end position="75"/>
    </location>
</feature>
<keyword evidence="4" id="KW-1185">Reference proteome</keyword>
<reference evidence="4" key="1">
    <citation type="journal article" date="2019" name="Int. J. Syst. Evol. Microbiol.">
        <title>The Global Catalogue of Microorganisms (GCM) 10K type strain sequencing project: providing services to taxonomists for standard genome sequencing and annotation.</title>
        <authorList>
            <consortium name="The Broad Institute Genomics Platform"/>
            <consortium name="The Broad Institute Genome Sequencing Center for Infectious Disease"/>
            <person name="Wu L."/>
            <person name="Ma J."/>
        </authorList>
    </citation>
    <scope>NUCLEOTIDE SEQUENCE [LARGE SCALE GENOMIC DNA]</scope>
    <source>
        <strain evidence="4">JCM 18542</strain>
    </source>
</reference>
<evidence type="ECO:0000313" key="3">
    <source>
        <dbReference type="EMBL" id="GAA4825612.1"/>
    </source>
</evidence>